<evidence type="ECO:0000313" key="2">
    <source>
        <dbReference type="EMBL" id="KAK9098776.1"/>
    </source>
</evidence>
<keyword evidence="3" id="KW-1185">Reference proteome</keyword>
<evidence type="ECO:0000256" key="1">
    <source>
        <dbReference type="SAM" id="MobiDB-lite"/>
    </source>
</evidence>
<name>A0AAP0HW43_9MAGN</name>
<protein>
    <submittedName>
        <fullName evidence="2">Uncharacterized protein</fullName>
    </submittedName>
</protein>
<sequence length="99" mass="10437">MRWRDCGDDEPAVRMAERRRTSSGMPAAGDADARVELDSSSGCVSTDGSGGVRQRRRSRRVAEEVAIALGSDDGVVMVEKTMKTRQRCGATAGSGGGCD</sequence>
<feature type="compositionally biased region" description="Basic and acidic residues" evidence="1">
    <location>
        <begin position="1"/>
        <end position="20"/>
    </location>
</feature>
<reference evidence="2 3" key="1">
    <citation type="submission" date="2024-01" db="EMBL/GenBank/DDBJ databases">
        <title>Genome assemblies of Stephania.</title>
        <authorList>
            <person name="Yang L."/>
        </authorList>
    </citation>
    <scope>NUCLEOTIDE SEQUENCE [LARGE SCALE GENOMIC DNA]</scope>
    <source>
        <strain evidence="2">YNDBR</strain>
        <tissue evidence="2">Leaf</tissue>
    </source>
</reference>
<comment type="caution">
    <text evidence="2">The sequence shown here is derived from an EMBL/GenBank/DDBJ whole genome shotgun (WGS) entry which is preliminary data.</text>
</comment>
<organism evidence="2 3">
    <name type="scientific">Stephania yunnanensis</name>
    <dbReference type="NCBI Taxonomy" id="152371"/>
    <lineage>
        <taxon>Eukaryota</taxon>
        <taxon>Viridiplantae</taxon>
        <taxon>Streptophyta</taxon>
        <taxon>Embryophyta</taxon>
        <taxon>Tracheophyta</taxon>
        <taxon>Spermatophyta</taxon>
        <taxon>Magnoliopsida</taxon>
        <taxon>Ranunculales</taxon>
        <taxon>Menispermaceae</taxon>
        <taxon>Menispermoideae</taxon>
        <taxon>Cissampelideae</taxon>
        <taxon>Stephania</taxon>
    </lineage>
</organism>
<dbReference type="Proteomes" id="UP001420932">
    <property type="component" value="Unassembled WGS sequence"/>
</dbReference>
<gene>
    <name evidence="2" type="ORF">Syun_025821</name>
</gene>
<accession>A0AAP0HW43</accession>
<evidence type="ECO:0000313" key="3">
    <source>
        <dbReference type="Proteomes" id="UP001420932"/>
    </source>
</evidence>
<feature type="region of interest" description="Disordered" evidence="1">
    <location>
        <begin position="1"/>
        <end position="60"/>
    </location>
</feature>
<dbReference type="AlphaFoldDB" id="A0AAP0HW43"/>
<feature type="compositionally biased region" description="Polar residues" evidence="1">
    <location>
        <begin position="38"/>
        <end position="47"/>
    </location>
</feature>
<dbReference type="EMBL" id="JBBNAF010000011">
    <property type="protein sequence ID" value="KAK9098776.1"/>
    <property type="molecule type" value="Genomic_DNA"/>
</dbReference>
<proteinExistence type="predicted"/>